<evidence type="ECO:0000313" key="1">
    <source>
        <dbReference type="EMBL" id="CAB4145334.1"/>
    </source>
</evidence>
<evidence type="ECO:0000313" key="5">
    <source>
        <dbReference type="EMBL" id="CAB5220499.1"/>
    </source>
</evidence>
<dbReference type="EMBL" id="LR797169">
    <property type="protein sequence ID" value="CAB4191342.1"/>
    <property type="molecule type" value="Genomic_DNA"/>
</dbReference>
<evidence type="ECO:0000313" key="4">
    <source>
        <dbReference type="EMBL" id="CAB4223143.1"/>
    </source>
</evidence>
<evidence type="ECO:0000313" key="2">
    <source>
        <dbReference type="EMBL" id="CAB4176777.1"/>
    </source>
</evidence>
<reference evidence="4" key="1">
    <citation type="submission" date="2020-05" db="EMBL/GenBank/DDBJ databases">
        <authorList>
            <person name="Chiriac C."/>
            <person name="Salcher M."/>
            <person name="Ghai R."/>
            <person name="Kavagutti S V."/>
        </authorList>
    </citation>
    <scope>NUCLEOTIDE SEQUENCE</scope>
</reference>
<dbReference type="EMBL" id="LR796931">
    <property type="protein sequence ID" value="CAB4176777.1"/>
    <property type="molecule type" value="Genomic_DNA"/>
</dbReference>
<sequence length="194" mass="21732">MKEETKVSVRGMVRDIVADFEQANTGFITPQVWLTTEDLKSGRKVMANAETAEEMVHFLTKVREWAVVAATFADPRTKANAMFYLTAITKEFASIAGITIENPRRVVRGKDIETGVAQAPSLPSEIVDDLVEGDEVMVIRHITRWGMDKYESFPARIKGRATNGDYWLTSLEDMSSRACRNNEVVVTKRMKVGA</sequence>
<dbReference type="EMBL" id="LR797535">
    <property type="protein sequence ID" value="CAB4223143.1"/>
    <property type="molecule type" value="Genomic_DNA"/>
</dbReference>
<protein>
    <submittedName>
        <fullName evidence="4">Uncharacterized protein</fullName>
    </submittedName>
</protein>
<organism evidence="4">
    <name type="scientific">uncultured Caudovirales phage</name>
    <dbReference type="NCBI Taxonomy" id="2100421"/>
    <lineage>
        <taxon>Viruses</taxon>
        <taxon>Duplodnaviria</taxon>
        <taxon>Heunggongvirae</taxon>
        <taxon>Uroviricota</taxon>
        <taxon>Caudoviricetes</taxon>
        <taxon>Peduoviridae</taxon>
        <taxon>Maltschvirus</taxon>
        <taxon>Maltschvirus maltsch</taxon>
    </lineage>
</organism>
<dbReference type="EMBL" id="LR796453">
    <property type="protein sequence ID" value="CAB4145334.1"/>
    <property type="molecule type" value="Genomic_DNA"/>
</dbReference>
<proteinExistence type="predicted"/>
<accession>A0A6J5T5Z7</accession>
<dbReference type="EMBL" id="LR798290">
    <property type="protein sequence ID" value="CAB5220499.1"/>
    <property type="molecule type" value="Genomic_DNA"/>
</dbReference>
<name>A0A6J5T5Z7_9CAUD</name>
<gene>
    <name evidence="3" type="ORF">UFOVP1219_39</name>
    <name evidence="4" type="ORF">UFOVP1671_14</name>
    <name evidence="5" type="ORF">UFOVP358_19</name>
    <name evidence="1" type="ORF">UFOVP476_11</name>
    <name evidence="2" type="ORF">UFOVP986_64</name>
</gene>
<evidence type="ECO:0000313" key="3">
    <source>
        <dbReference type="EMBL" id="CAB4191342.1"/>
    </source>
</evidence>